<accession>A0AAV5C215</accession>
<feature type="region of interest" description="Disordered" evidence="1">
    <location>
        <begin position="51"/>
        <end position="92"/>
    </location>
</feature>
<evidence type="ECO:0000313" key="3">
    <source>
        <dbReference type="Proteomes" id="UP001054889"/>
    </source>
</evidence>
<dbReference type="Proteomes" id="UP001054889">
    <property type="component" value="Unassembled WGS sequence"/>
</dbReference>
<evidence type="ECO:0000256" key="1">
    <source>
        <dbReference type="SAM" id="MobiDB-lite"/>
    </source>
</evidence>
<reference evidence="2" key="1">
    <citation type="journal article" date="2018" name="DNA Res.">
        <title>Multiple hybrid de novo genome assembly of finger millet, an orphan allotetraploid crop.</title>
        <authorList>
            <person name="Hatakeyama M."/>
            <person name="Aluri S."/>
            <person name="Balachadran M.T."/>
            <person name="Sivarajan S.R."/>
            <person name="Patrignani A."/>
            <person name="Gruter S."/>
            <person name="Poveda L."/>
            <person name="Shimizu-Inatsugi R."/>
            <person name="Baeten J."/>
            <person name="Francoijs K.J."/>
            <person name="Nataraja K.N."/>
            <person name="Reddy Y.A.N."/>
            <person name="Phadnis S."/>
            <person name="Ravikumar R.L."/>
            <person name="Schlapbach R."/>
            <person name="Sreeman S.M."/>
            <person name="Shimizu K.K."/>
        </authorList>
    </citation>
    <scope>NUCLEOTIDE SEQUENCE</scope>
</reference>
<organism evidence="2 3">
    <name type="scientific">Eleusine coracana subsp. coracana</name>
    <dbReference type="NCBI Taxonomy" id="191504"/>
    <lineage>
        <taxon>Eukaryota</taxon>
        <taxon>Viridiplantae</taxon>
        <taxon>Streptophyta</taxon>
        <taxon>Embryophyta</taxon>
        <taxon>Tracheophyta</taxon>
        <taxon>Spermatophyta</taxon>
        <taxon>Magnoliopsida</taxon>
        <taxon>Liliopsida</taxon>
        <taxon>Poales</taxon>
        <taxon>Poaceae</taxon>
        <taxon>PACMAD clade</taxon>
        <taxon>Chloridoideae</taxon>
        <taxon>Cynodonteae</taxon>
        <taxon>Eleusininae</taxon>
        <taxon>Eleusine</taxon>
    </lineage>
</organism>
<name>A0AAV5C215_ELECO</name>
<gene>
    <name evidence="2" type="primary">ga09194</name>
    <name evidence="2" type="ORF">PR202_ga09194</name>
</gene>
<proteinExistence type="predicted"/>
<evidence type="ECO:0000313" key="2">
    <source>
        <dbReference type="EMBL" id="GJM92701.1"/>
    </source>
</evidence>
<comment type="caution">
    <text evidence="2">The sequence shown here is derived from an EMBL/GenBank/DDBJ whole genome shotgun (WGS) entry which is preliminary data.</text>
</comment>
<feature type="compositionally biased region" description="Gly residues" evidence="1">
    <location>
        <begin position="21"/>
        <end position="34"/>
    </location>
</feature>
<protein>
    <submittedName>
        <fullName evidence="2">Uncharacterized protein</fullName>
    </submittedName>
</protein>
<sequence>MAYQHQSTSGGAGQQYAAQHGFGGQTTFGLQGGAAGSGSFTFSGGFDNAMGSYMSQHQHQQRQNDAVHASRAKEEPREDSNMFFQQSMMYSD</sequence>
<dbReference type="AlphaFoldDB" id="A0AAV5C215"/>
<feature type="compositionally biased region" description="Polar residues" evidence="1">
    <location>
        <begin position="82"/>
        <end position="92"/>
    </location>
</feature>
<feature type="compositionally biased region" description="Basic and acidic residues" evidence="1">
    <location>
        <begin position="71"/>
        <end position="80"/>
    </location>
</feature>
<feature type="region of interest" description="Disordered" evidence="1">
    <location>
        <begin position="1"/>
        <end position="34"/>
    </location>
</feature>
<keyword evidence="3" id="KW-1185">Reference proteome</keyword>
<reference evidence="2" key="2">
    <citation type="submission" date="2021-12" db="EMBL/GenBank/DDBJ databases">
        <title>Resequencing data analysis of finger millet.</title>
        <authorList>
            <person name="Hatakeyama M."/>
            <person name="Aluri S."/>
            <person name="Balachadran M.T."/>
            <person name="Sivarajan S.R."/>
            <person name="Poveda L."/>
            <person name="Shimizu-Inatsugi R."/>
            <person name="Schlapbach R."/>
            <person name="Sreeman S.M."/>
            <person name="Shimizu K.K."/>
        </authorList>
    </citation>
    <scope>NUCLEOTIDE SEQUENCE</scope>
</reference>
<feature type="compositionally biased region" description="Polar residues" evidence="1">
    <location>
        <begin position="53"/>
        <end position="64"/>
    </location>
</feature>
<dbReference type="EMBL" id="BQKI01000004">
    <property type="protein sequence ID" value="GJM92701.1"/>
    <property type="molecule type" value="Genomic_DNA"/>
</dbReference>